<evidence type="ECO:0000313" key="3">
    <source>
        <dbReference type="Proteomes" id="UP000189818"/>
    </source>
</evidence>
<dbReference type="EMBL" id="FUYM01000003">
    <property type="protein sequence ID" value="SKB51906.1"/>
    <property type="molecule type" value="Genomic_DNA"/>
</dbReference>
<evidence type="ECO:0000256" key="1">
    <source>
        <dbReference type="SAM" id="MobiDB-lite"/>
    </source>
</evidence>
<dbReference type="Proteomes" id="UP000189818">
    <property type="component" value="Unassembled WGS sequence"/>
</dbReference>
<dbReference type="STRING" id="439228.SAMN06295920_103365"/>
<sequence>MSDRPTCRNCVYWEQAGARLANAIVDPSAHADVGVCVFNPPMVKESPSFPFPISMFPEVHADRWCGGWEAPADDGGGGERQPQNVVPFNRRVA</sequence>
<feature type="region of interest" description="Disordered" evidence="1">
    <location>
        <begin position="67"/>
        <end position="93"/>
    </location>
</feature>
<reference evidence="3" key="1">
    <citation type="submission" date="2017-02" db="EMBL/GenBank/DDBJ databases">
        <authorList>
            <person name="Varghese N."/>
            <person name="Submissions S."/>
        </authorList>
    </citation>
    <scope>NUCLEOTIDE SEQUENCE [LARGE SCALE GENOMIC DNA]</scope>
    <source>
        <strain evidence="3">UM2</strain>
    </source>
</reference>
<gene>
    <name evidence="2" type="ORF">SAMN06295920_103365</name>
</gene>
<organism evidence="2 3">
    <name type="scientific">Rhizorhabdus histidinilytica</name>
    <dbReference type="NCBI Taxonomy" id="439228"/>
    <lineage>
        <taxon>Bacteria</taxon>
        <taxon>Pseudomonadati</taxon>
        <taxon>Pseudomonadota</taxon>
        <taxon>Alphaproteobacteria</taxon>
        <taxon>Sphingomonadales</taxon>
        <taxon>Sphingomonadaceae</taxon>
        <taxon>Rhizorhabdus</taxon>
    </lineage>
</organism>
<dbReference type="AlphaFoldDB" id="A0A1T5BXM7"/>
<accession>A0A1T5BXM7</accession>
<name>A0A1T5BXM7_9SPHN</name>
<proteinExistence type="predicted"/>
<evidence type="ECO:0000313" key="2">
    <source>
        <dbReference type="EMBL" id="SKB51906.1"/>
    </source>
</evidence>
<keyword evidence="3" id="KW-1185">Reference proteome</keyword>
<dbReference type="RefSeq" id="WP_139385064.1">
    <property type="nucleotide sequence ID" value="NZ_FUYM01000003.1"/>
</dbReference>
<protein>
    <submittedName>
        <fullName evidence="2">Uncharacterized protein</fullName>
    </submittedName>
</protein>